<proteinExistence type="predicted"/>
<dbReference type="InterPro" id="IPR036388">
    <property type="entry name" value="WH-like_DNA-bd_sf"/>
</dbReference>
<dbReference type="CDD" id="cd00090">
    <property type="entry name" value="HTH_ARSR"/>
    <property type="match status" value="1"/>
</dbReference>
<keyword evidence="6" id="KW-1185">Reference proteome</keyword>
<dbReference type="Proteomes" id="UP001500618">
    <property type="component" value="Unassembled WGS sequence"/>
</dbReference>
<evidence type="ECO:0000259" key="4">
    <source>
        <dbReference type="SMART" id="SM00418"/>
    </source>
</evidence>
<dbReference type="SMART" id="SM00418">
    <property type="entry name" value="HTH_ARSR"/>
    <property type="match status" value="1"/>
</dbReference>
<evidence type="ECO:0000313" key="6">
    <source>
        <dbReference type="Proteomes" id="UP001500618"/>
    </source>
</evidence>
<dbReference type="InterPro" id="IPR036390">
    <property type="entry name" value="WH_DNA-bd_sf"/>
</dbReference>
<keyword evidence="2" id="KW-0238">DNA-binding</keyword>
<dbReference type="PANTHER" id="PTHR33154">
    <property type="entry name" value="TRANSCRIPTIONAL REGULATOR, ARSR FAMILY"/>
    <property type="match status" value="1"/>
</dbReference>
<evidence type="ECO:0000313" key="5">
    <source>
        <dbReference type="EMBL" id="GAA1702371.1"/>
    </source>
</evidence>
<dbReference type="InterPro" id="IPR011991">
    <property type="entry name" value="ArsR-like_HTH"/>
</dbReference>
<dbReference type="PANTHER" id="PTHR33154:SF33">
    <property type="entry name" value="TRANSCRIPTIONAL REPRESSOR SDPR"/>
    <property type="match status" value="1"/>
</dbReference>
<dbReference type="InterPro" id="IPR051081">
    <property type="entry name" value="HTH_MetalResp_TranReg"/>
</dbReference>
<protein>
    <recommendedName>
        <fullName evidence="4">HTH arsR-type domain-containing protein</fullName>
    </recommendedName>
</protein>
<dbReference type="RefSeq" id="WP_163572494.1">
    <property type="nucleotide sequence ID" value="NZ_BAAANY010000025.1"/>
</dbReference>
<sequence length="172" mass="18837">MPDPLVLRDPAQFKALGHPLRHRLLTVLRQRPATLAQLATALGSTKGTVGYHVNVLTDAGLLEVATTRQVRGGTERYYRLVSQNLRLARDAPVGAEFLVKAALDEMLPATQDSPEQTLLRHVRLTPERVSALAAELERFADPDHLPDGPEGEPYGLLVSLFRANVPLLPPES</sequence>
<evidence type="ECO:0000256" key="1">
    <source>
        <dbReference type="ARBA" id="ARBA00023015"/>
    </source>
</evidence>
<organism evidence="5 6">
    <name type="scientific">Fodinicola feengrottensis</name>
    <dbReference type="NCBI Taxonomy" id="435914"/>
    <lineage>
        <taxon>Bacteria</taxon>
        <taxon>Bacillati</taxon>
        <taxon>Actinomycetota</taxon>
        <taxon>Actinomycetes</taxon>
        <taxon>Mycobacteriales</taxon>
        <taxon>Fodinicola</taxon>
    </lineage>
</organism>
<dbReference type="EMBL" id="BAAANY010000025">
    <property type="protein sequence ID" value="GAA1702371.1"/>
    <property type="molecule type" value="Genomic_DNA"/>
</dbReference>
<comment type="caution">
    <text evidence="5">The sequence shown here is derived from an EMBL/GenBank/DDBJ whole genome shotgun (WGS) entry which is preliminary data.</text>
</comment>
<name>A0ABN2ICR8_9ACTN</name>
<feature type="domain" description="HTH arsR-type" evidence="4">
    <location>
        <begin position="11"/>
        <end position="90"/>
    </location>
</feature>
<gene>
    <name evidence="5" type="ORF">GCM10009765_59780</name>
</gene>
<keyword evidence="3" id="KW-0804">Transcription</keyword>
<dbReference type="InterPro" id="IPR001845">
    <property type="entry name" value="HTH_ArsR_DNA-bd_dom"/>
</dbReference>
<evidence type="ECO:0000256" key="3">
    <source>
        <dbReference type="ARBA" id="ARBA00023163"/>
    </source>
</evidence>
<accession>A0ABN2ICR8</accession>
<dbReference type="SUPFAM" id="SSF46785">
    <property type="entry name" value="Winged helix' DNA-binding domain"/>
    <property type="match status" value="1"/>
</dbReference>
<dbReference type="Gene3D" id="1.10.10.10">
    <property type="entry name" value="Winged helix-like DNA-binding domain superfamily/Winged helix DNA-binding domain"/>
    <property type="match status" value="1"/>
</dbReference>
<dbReference type="Pfam" id="PF12840">
    <property type="entry name" value="HTH_20"/>
    <property type="match status" value="1"/>
</dbReference>
<evidence type="ECO:0000256" key="2">
    <source>
        <dbReference type="ARBA" id="ARBA00023125"/>
    </source>
</evidence>
<reference evidence="5 6" key="1">
    <citation type="journal article" date="2019" name="Int. J. Syst. Evol. Microbiol.">
        <title>The Global Catalogue of Microorganisms (GCM) 10K type strain sequencing project: providing services to taxonomists for standard genome sequencing and annotation.</title>
        <authorList>
            <consortium name="The Broad Institute Genomics Platform"/>
            <consortium name="The Broad Institute Genome Sequencing Center for Infectious Disease"/>
            <person name="Wu L."/>
            <person name="Ma J."/>
        </authorList>
    </citation>
    <scope>NUCLEOTIDE SEQUENCE [LARGE SCALE GENOMIC DNA]</scope>
    <source>
        <strain evidence="5 6">JCM 14718</strain>
    </source>
</reference>
<keyword evidence="1" id="KW-0805">Transcription regulation</keyword>